<organism evidence="8 9">
    <name type="scientific">Crotalus adamanteus</name>
    <name type="common">Eastern diamondback rattlesnake</name>
    <dbReference type="NCBI Taxonomy" id="8729"/>
    <lineage>
        <taxon>Eukaryota</taxon>
        <taxon>Metazoa</taxon>
        <taxon>Chordata</taxon>
        <taxon>Craniata</taxon>
        <taxon>Vertebrata</taxon>
        <taxon>Euteleostomi</taxon>
        <taxon>Lepidosauria</taxon>
        <taxon>Squamata</taxon>
        <taxon>Bifurcata</taxon>
        <taxon>Unidentata</taxon>
        <taxon>Episquamata</taxon>
        <taxon>Toxicofera</taxon>
        <taxon>Serpentes</taxon>
        <taxon>Colubroidea</taxon>
        <taxon>Viperidae</taxon>
        <taxon>Crotalinae</taxon>
        <taxon>Crotalus</taxon>
    </lineage>
</organism>
<dbReference type="PANTHER" id="PTHR24064">
    <property type="entry name" value="SOLUTE CARRIER FAMILY 22 MEMBER"/>
    <property type="match status" value="1"/>
</dbReference>
<comment type="subcellular location">
    <subcellularLocation>
        <location evidence="1">Membrane</location>
        <topology evidence="1">Multi-pass membrane protein</topology>
    </subcellularLocation>
</comment>
<feature type="domain" description="Major facilitator superfamily (MFS) profile" evidence="7">
    <location>
        <begin position="87"/>
        <end position="510"/>
    </location>
</feature>
<dbReference type="InterPro" id="IPR005828">
    <property type="entry name" value="MFS_sugar_transport-like"/>
</dbReference>
<keyword evidence="9" id="KW-1185">Reference proteome</keyword>
<dbReference type="FunFam" id="1.20.1250.20:FF:000023">
    <property type="entry name" value="Solute carrier family 22 member 6"/>
    <property type="match status" value="1"/>
</dbReference>
<dbReference type="PROSITE" id="PS50850">
    <property type="entry name" value="MFS"/>
    <property type="match status" value="1"/>
</dbReference>
<dbReference type="InterPro" id="IPR020846">
    <property type="entry name" value="MFS_dom"/>
</dbReference>
<feature type="transmembrane region" description="Helical" evidence="6">
    <location>
        <begin position="196"/>
        <end position="213"/>
    </location>
</feature>
<evidence type="ECO:0000256" key="6">
    <source>
        <dbReference type="SAM" id="Phobius"/>
    </source>
</evidence>
<evidence type="ECO:0000256" key="2">
    <source>
        <dbReference type="ARBA" id="ARBA00022692"/>
    </source>
</evidence>
<keyword evidence="4 6" id="KW-0472">Membrane</keyword>
<dbReference type="AlphaFoldDB" id="A0AAW1CCM1"/>
<feature type="transmembrane region" description="Helical" evidence="6">
    <location>
        <begin position="370"/>
        <end position="389"/>
    </location>
</feature>
<feature type="transmembrane region" description="Helical" evidence="6">
    <location>
        <begin position="225"/>
        <end position="245"/>
    </location>
</feature>
<keyword evidence="2 6" id="KW-0812">Transmembrane</keyword>
<feature type="transmembrane region" description="Helical" evidence="6">
    <location>
        <begin position="169"/>
        <end position="190"/>
    </location>
</feature>
<feature type="transmembrane region" description="Helical" evidence="6">
    <location>
        <begin position="140"/>
        <end position="157"/>
    </location>
</feature>
<dbReference type="Proteomes" id="UP001474421">
    <property type="component" value="Unassembled WGS sequence"/>
</dbReference>
<reference evidence="8 9" key="1">
    <citation type="journal article" date="2024" name="Proc. Natl. Acad. Sci. U.S.A.">
        <title>The genetic regulatory architecture and epigenomic basis for age-related changes in rattlesnake venom.</title>
        <authorList>
            <person name="Hogan M.P."/>
            <person name="Holding M.L."/>
            <person name="Nystrom G.S."/>
            <person name="Colston T.J."/>
            <person name="Bartlett D.A."/>
            <person name="Mason A.J."/>
            <person name="Ellsworth S.A."/>
            <person name="Rautsaw R.M."/>
            <person name="Lawrence K.C."/>
            <person name="Strickland J.L."/>
            <person name="He B."/>
            <person name="Fraser P."/>
            <person name="Margres M.J."/>
            <person name="Gilbert D.M."/>
            <person name="Gibbs H.L."/>
            <person name="Parkinson C.L."/>
            <person name="Rokyta D.R."/>
        </authorList>
    </citation>
    <scope>NUCLEOTIDE SEQUENCE [LARGE SCALE GENOMIC DNA]</scope>
    <source>
        <strain evidence="8">DRR0105</strain>
    </source>
</reference>
<feature type="transmembrane region" description="Helical" evidence="6">
    <location>
        <begin position="340"/>
        <end position="358"/>
    </location>
</feature>
<keyword evidence="3 6" id="KW-1133">Transmembrane helix</keyword>
<protein>
    <submittedName>
        <fullName evidence="8">Solute carrier family 22 member 7</fullName>
    </submittedName>
</protein>
<feature type="region of interest" description="Disordered" evidence="5">
    <location>
        <begin position="524"/>
        <end position="603"/>
    </location>
</feature>
<name>A0AAW1CCM1_CROAD</name>
<dbReference type="Gene3D" id="1.20.1250.20">
    <property type="entry name" value="MFS general substrate transporter like domains"/>
    <property type="match status" value="1"/>
</dbReference>
<evidence type="ECO:0000313" key="9">
    <source>
        <dbReference type="Proteomes" id="UP001474421"/>
    </source>
</evidence>
<feature type="transmembrane region" description="Helical" evidence="6">
    <location>
        <begin position="12"/>
        <end position="31"/>
    </location>
</feature>
<dbReference type="GO" id="GO:0016020">
    <property type="term" value="C:membrane"/>
    <property type="evidence" value="ECO:0007669"/>
    <property type="project" value="UniProtKB-SubCell"/>
</dbReference>
<evidence type="ECO:0000256" key="1">
    <source>
        <dbReference type="ARBA" id="ARBA00004141"/>
    </source>
</evidence>
<dbReference type="SUPFAM" id="SSF103473">
    <property type="entry name" value="MFS general substrate transporter"/>
    <property type="match status" value="1"/>
</dbReference>
<accession>A0AAW1CCM1</accession>
<feature type="compositionally biased region" description="Basic and acidic residues" evidence="5">
    <location>
        <begin position="577"/>
        <end position="603"/>
    </location>
</feature>
<feature type="transmembrane region" description="Helical" evidence="6">
    <location>
        <begin position="251"/>
        <end position="270"/>
    </location>
</feature>
<gene>
    <name evidence="8" type="ORF">NXF25_003275</name>
</gene>
<feature type="compositionally biased region" description="Basic residues" evidence="5">
    <location>
        <begin position="567"/>
        <end position="576"/>
    </location>
</feature>
<evidence type="ECO:0000259" key="7">
    <source>
        <dbReference type="PROSITE" id="PS50850"/>
    </source>
</evidence>
<proteinExistence type="predicted"/>
<evidence type="ECO:0000256" key="4">
    <source>
        <dbReference type="ARBA" id="ARBA00023136"/>
    </source>
</evidence>
<feature type="transmembrane region" description="Helical" evidence="6">
    <location>
        <begin position="401"/>
        <end position="417"/>
    </location>
</feature>
<comment type="caution">
    <text evidence="8">The sequence shown here is derived from an EMBL/GenBank/DDBJ whole genome shotgun (WGS) entry which is preliminary data.</text>
</comment>
<feature type="compositionally biased region" description="Basic residues" evidence="5">
    <location>
        <begin position="551"/>
        <end position="560"/>
    </location>
</feature>
<dbReference type="GO" id="GO:0022857">
    <property type="term" value="F:transmembrane transporter activity"/>
    <property type="evidence" value="ECO:0007669"/>
    <property type="project" value="InterPro"/>
</dbReference>
<dbReference type="EMBL" id="JAOTOJ010000001">
    <property type="protein sequence ID" value="KAK9412100.1"/>
    <property type="molecule type" value="Genomic_DNA"/>
</dbReference>
<evidence type="ECO:0000313" key="8">
    <source>
        <dbReference type="EMBL" id="KAK9412100.1"/>
    </source>
</evidence>
<sequence>MNFEELLREVGGFGQFQILTLLLLCLPRFFLPLHFLLHNFLAATPGHHCAIPHQQQFANLTEEEVLLINIPRDFNGAFSSCEMFSEPQLPLLLNSSLELTNVSVQSCQYGWTYDQSQFISTIATQWDLVCEHKSLNQATATYFFFGVMFGAVIFGDLSDRFGRKRMLLVSYLGTLIFGIMSSASVSYSMFAVTRTLTGMSICGLSIIVIPLGMEWVDIEHRTMSGVITSLFWSFGNMFLALIAYLVRDWHWLLLTTSLPFIVGIISMWWLSESARWLLIKGKLKEAHRNLKRCARMNRRKEFADKINPESLLKTAAVISQKSDGNYSYISLFRTPILRRISFCLGVVWFGAAFSYYIMSMNIGGFGLGMYMTQFVFGFIEVPAKLLVFVMVNRVGRRKSQAWALILNGLFMGINLIVPTSQGILRSVVAIIGKGFSEAAFTIVFLYSSELYPTILRQSGQGYCSFMARLGASVVPLVFLLDSIWKPLPQVASFAMAVLCGSSAFFLPETRGICLPETIEDIEKRSSEGKKHLHGDTLEGGRKGEREEGRKERKKERKRKKEREGGRKERKKGRKEGRKGGREKGRKEGRKERRKEGKKERKNF</sequence>
<dbReference type="InterPro" id="IPR036259">
    <property type="entry name" value="MFS_trans_sf"/>
</dbReference>
<evidence type="ECO:0000256" key="5">
    <source>
        <dbReference type="SAM" id="MobiDB-lite"/>
    </source>
</evidence>
<evidence type="ECO:0000256" key="3">
    <source>
        <dbReference type="ARBA" id="ARBA00022989"/>
    </source>
</evidence>
<feature type="compositionally biased region" description="Basic and acidic residues" evidence="5">
    <location>
        <begin position="524"/>
        <end position="550"/>
    </location>
</feature>
<dbReference type="Pfam" id="PF00083">
    <property type="entry name" value="Sugar_tr"/>
    <property type="match status" value="1"/>
</dbReference>